<keyword evidence="4" id="KW-0472">Membrane</keyword>
<comment type="caution">
    <text evidence="8">The sequence shown here is derived from an EMBL/GenBank/DDBJ whole genome shotgun (WGS) entry which is preliminary data.</text>
</comment>
<dbReference type="RefSeq" id="XP_066628761.1">
    <property type="nucleotide sequence ID" value="XM_066780815.1"/>
</dbReference>
<dbReference type="Pfam" id="PF11916">
    <property type="entry name" value="Vac14_Fig4_bd"/>
    <property type="match status" value="1"/>
</dbReference>
<dbReference type="SUPFAM" id="SSF48371">
    <property type="entry name" value="ARM repeat"/>
    <property type="match status" value="1"/>
</dbReference>
<sequence length="969" mass="106886">MDPNIQKALNDKLYDKRKAGALELEAQVREALANKDHDRIQRIVYQLCHEYAYAVHQPHARNGGLIGLAAASIALGSEVARYLEEIVPPVLACFSDQDARVRYYACESMYNIAKVAKGEILLYFNEVFDALCKLAADSEASVKNGAELLDRLVKDIVSESAASYVSILHHPEDAVDDDSALGGSGTASVDLQPAFSLPKFIPLLQERINVLSPFTRTFLVSWITLLDSIPDLELVSYLPSFLGGLLRFLSDPNQDVHTATQTAMERFLAEIKKIARIKRGLAESRKSQGEEGKKSSRSSMKSGRSAQSSHDLEADSETNVDDAPDSISEGTESTTMNDRASGMTDGDWIPGQDVQIDYPKILETLVTYLSDSPGTCIRNPANSPRLQPAEEEIQLTCLRWIDSFFEICPEDILLFVPRLLSHVLPAMANDIEQVRLAANRVNTSLMEHIMSLPDENKTDSARVTQLQLSSNATKDVADRRESNYSLKGGRSSMRESTADLKAAEAKPKPEVETLAPTEGDDASTAARPGADLDYEAAVNALTLQFLNEHEATRVAALSWLIMLHRKAPRKILAINDATFPALLKTLSDPAESVVTRDLLLLSQISKNSDDSYFTSFMVSLLSLFATDRRLLETRGNLIIRQLCVSLSPERIYRTLADCLERDEDVEFASIMVQNLNNNLITAPELADLRKRLRNLETREGQAFFVTLFRSWCHNAVATFSLCLLAQAYEQAYHLLQIFGELEMTVNMLIQIDKLVQLLESPVFTYLRLQLLEPEKYPHLYKCLYGLLMLLPQSSAFAALKNRLNSVSAIGYLHIAPRTTPTPTTSGFDRPNRLKSREGEGGIKWQELLEKFKQVQERARRAQRNAMLGIDGSPDVPDAASSSGGQSGVGLGGTAQDSIKGRLHPRAALGLQSGGLPQRPASAQSMTRPPLGTDQGSMKPPVQGHQKSKSSLSQLGRFTRGVGQVSKGKK</sequence>
<evidence type="ECO:0000313" key="9">
    <source>
        <dbReference type="Proteomes" id="UP001430584"/>
    </source>
</evidence>
<dbReference type="Gene3D" id="1.25.10.10">
    <property type="entry name" value="Leucine-rich Repeat Variant"/>
    <property type="match status" value="2"/>
</dbReference>
<evidence type="ECO:0000256" key="6">
    <source>
        <dbReference type="SAM" id="MobiDB-lite"/>
    </source>
</evidence>
<dbReference type="InterPro" id="IPR021841">
    <property type="entry name" value="VAC14_Fig4p-bd"/>
</dbReference>
<feature type="compositionally biased region" description="Basic and acidic residues" evidence="6">
    <location>
        <begin position="281"/>
        <end position="294"/>
    </location>
</feature>
<dbReference type="PANTHER" id="PTHR16023:SF0">
    <property type="entry name" value="PROTEIN VAC14 HOMOLOG"/>
    <property type="match status" value="1"/>
</dbReference>
<dbReference type="PROSITE" id="PS50077">
    <property type="entry name" value="HEAT_REPEAT"/>
    <property type="match status" value="1"/>
</dbReference>
<evidence type="ECO:0000313" key="8">
    <source>
        <dbReference type="EMBL" id="KAL0254890.1"/>
    </source>
</evidence>
<evidence type="ECO:0000256" key="1">
    <source>
        <dbReference type="ARBA" id="ARBA00004308"/>
    </source>
</evidence>
<evidence type="ECO:0000256" key="5">
    <source>
        <dbReference type="PROSITE-ProRule" id="PRU00103"/>
    </source>
</evidence>
<feature type="region of interest" description="Disordered" evidence="6">
    <location>
        <begin position="866"/>
        <end position="897"/>
    </location>
</feature>
<feature type="region of interest" description="Disordered" evidence="6">
    <location>
        <begin position="467"/>
        <end position="525"/>
    </location>
</feature>
<feature type="domain" description="Vacuolar protein 14 C-terminal Fig4-binding" evidence="7">
    <location>
        <begin position="629"/>
        <end position="806"/>
    </location>
</feature>
<organism evidence="8 9">
    <name type="scientific">Diplodia seriata</name>
    <dbReference type="NCBI Taxonomy" id="420778"/>
    <lineage>
        <taxon>Eukaryota</taxon>
        <taxon>Fungi</taxon>
        <taxon>Dikarya</taxon>
        <taxon>Ascomycota</taxon>
        <taxon>Pezizomycotina</taxon>
        <taxon>Dothideomycetes</taxon>
        <taxon>Dothideomycetes incertae sedis</taxon>
        <taxon>Botryosphaeriales</taxon>
        <taxon>Botryosphaeriaceae</taxon>
        <taxon>Diplodia</taxon>
    </lineage>
</organism>
<dbReference type="EMBL" id="JAJVCZ030000010">
    <property type="protein sequence ID" value="KAL0254890.1"/>
    <property type="molecule type" value="Genomic_DNA"/>
</dbReference>
<evidence type="ECO:0000256" key="2">
    <source>
        <dbReference type="ARBA" id="ARBA00010225"/>
    </source>
</evidence>
<keyword evidence="9" id="KW-1185">Reference proteome</keyword>
<feature type="compositionally biased region" description="Acidic residues" evidence="6">
    <location>
        <begin position="314"/>
        <end position="324"/>
    </location>
</feature>
<dbReference type="InterPro" id="IPR021133">
    <property type="entry name" value="HEAT_type_2"/>
</dbReference>
<evidence type="ECO:0000259" key="7">
    <source>
        <dbReference type="Pfam" id="PF11916"/>
    </source>
</evidence>
<dbReference type="InterPro" id="IPR016024">
    <property type="entry name" value="ARM-type_fold"/>
</dbReference>
<dbReference type="InterPro" id="IPR026825">
    <property type="entry name" value="Vac14"/>
</dbReference>
<evidence type="ECO:0000256" key="4">
    <source>
        <dbReference type="ARBA" id="ARBA00023136"/>
    </source>
</evidence>
<comment type="subcellular location">
    <subcellularLocation>
        <location evidence="1">Endomembrane system</location>
    </subcellularLocation>
</comment>
<dbReference type="GeneID" id="92013499"/>
<dbReference type="PANTHER" id="PTHR16023">
    <property type="entry name" value="TAX1 BINDING PROTEIN-RELATED"/>
    <property type="match status" value="1"/>
</dbReference>
<reference evidence="8 9" key="1">
    <citation type="submission" date="2024-02" db="EMBL/GenBank/DDBJ databases">
        <title>De novo assembly and annotation of 12 fungi associated with fruit tree decline syndrome in Ontario, Canada.</title>
        <authorList>
            <person name="Sulman M."/>
            <person name="Ellouze W."/>
            <person name="Ilyukhin E."/>
        </authorList>
    </citation>
    <scope>NUCLEOTIDE SEQUENCE [LARGE SCALE GENOMIC DNA]</scope>
    <source>
        <strain evidence="8 9">FDS-637</strain>
    </source>
</reference>
<feature type="region of interest" description="Disordered" evidence="6">
    <location>
        <begin position="281"/>
        <end position="351"/>
    </location>
</feature>
<name>A0ABR3C2M1_9PEZI</name>
<gene>
    <name evidence="8" type="ORF">SLS55_009414</name>
</gene>
<feature type="compositionally biased region" description="Polar residues" evidence="6">
    <location>
        <begin position="328"/>
        <end position="338"/>
    </location>
</feature>
<feature type="compositionally biased region" description="Low complexity" evidence="6">
    <location>
        <begin position="297"/>
        <end position="309"/>
    </location>
</feature>
<feature type="region of interest" description="Disordered" evidence="6">
    <location>
        <begin position="909"/>
        <end position="969"/>
    </location>
</feature>
<accession>A0ABR3C2M1</accession>
<keyword evidence="3" id="KW-0677">Repeat</keyword>
<evidence type="ECO:0000256" key="3">
    <source>
        <dbReference type="ARBA" id="ARBA00022737"/>
    </source>
</evidence>
<dbReference type="Proteomes" id="UP001430584">
    <property type="component" value="Unassembled WGS sequence"/>
</dbReference>
<dbReference type="Pfam" id="PF12755">
    <property type="entry name" value="Vac14_Fab1_bd"/>
    <property type="match status" value="1"/>
</dbReference>
<protein>
    <recommendedName>
        <fullName evidence="7">Vacuolar protein 14 C-terminal Fig4-binding domain-containing protein</fullName>
    </recommendedName>
</protein>
<proteinExistence type="inferred from homology"/>
<dbReference type="InterPro" id="IPR011989">
    <property type="entry name" value="ARM-like"/>
</dbReference>
<feature type="compositionally biased region" description="Basic and acidic residues" evidence="6">
    <location>
        <begin position="492"/>
        <end position="511"/>
    </location>
</feature>
<feature type="repeat" description="HEAT" evidence="5">
    <location>
        <begin position="86"/>
        <end position="121"/>
    </location>
</feature>
<comment type="similarity">
    <text evidence="2">Belongs to the VAC14 family.</text>
</comment>